<feature type="transmembrane region" description="Helical" evidence="8">
    <location>
        <begin position="84"/>
        <end position="106"/>
    </location>
</feature>
<keyword evidence="5 8" id="KW-0472">Membrane</keyword>
<organism evidence="10 11">
    <name type="scientific">Microcaecilia unicolor</name>
    <dbReference type="NCBI Taxonomy" id="1415580"/>
    <lineage>
        <taxon>Eukaryota</taxon>
        <taxon>Metazoa</taxon>
        <taxon>Chordata</taxon>
        <taxon>Craniata</taxon>
        <taxon>Vertebrata</taxon>
        <taxon>Euteleostomi</taxon>
        <taxon>Amphibia</taxon>
        <taxon>Gymnophiona</taxon>
        <taxon>Siphonopidae</taxon>
        <taxon>Microcaecilia</taxon>
    </lineage>
</organism>
<dbReference type="GO" id="GO:0016020">
    <property type="term" value="C:membrane"/>
    <property type="evidence" value="ECO:0007669"/>
    <property type="project" value="UniProtKB-SubCell"/>
</dbReference>
<dbReference type="GeneID" id="115479977"/>
<keyword evidence="7" id="KW-0807">Transducer</keyword>
<evidence type="ECO:0000313" key="10">
    <source>
        <dbReference type="Proteomes" id="UP000515156"/>
    </source>
</evidence>
<keyword evidence="10" id="KW-1185">Reference proteome</keyword>
<dbReference type="InParanoid" id="A0A6P7Z4E9"/>
<keyword evidence="6" id="KW-0675">Receptor</keyword>
<dbReference type="Proteomes" id="UP000515156">
    <property type="component" value="Chromosome 11"/>
</dbReference>
<dbReference type="Pfam" id="PF00001">
    <property type="entry name" value="7tm_1"/>
    <property type="match status" value="1"/>
</dbReference>
<dbReference type="RefSeq" id="XP_030074197.1">
    <property type="nucleotide sequence ID" value="XM_030218337.1"/>
</dbReference>
<reference evidence="11" key="2">
    <citation type="submission" date="2025-08" db="UniProtKB">
        <authorList>
            <consortium name="RefSeq"/>
        </authorList>
    </citation>
    <scope>IDENTIFICATION</scope>
</reference>
<dbReference type="KEGG" id="muo:115479977"/>
<feature type="domain" description="G-protein coupled receptors family 1 profile" evidence="9">
    <location>
        <begin position="1"/>
        <end position="210"/>
    </location>
</feature>
<evidence type="ECO:0000256" key="5">
    <source>
        <dbReference type="ARBA" id="ARBA00023136"/>
    </source>
</evidence>
<reference evidence="10" key="1">
    <citation type="submission" date="2024-06" db="UniProtKB">
        <authorList>
            <consortium name="RefSeq"/>
        </authorList>
    </citation>
    <scope>NUCLEOTIDE SEQUENCE [LARGE SCALE GENOMIC DNA]</scope>
</reference>
<name>A0A6P7Z4E9_9AMPH</name>
<evidence type="ECO:0000256" key="1">
    <source>
        <dbReference type="ARBA" id="ARBA00004141"/>
    </source>
</evidence>
<dbReference type="Gene3D" id="1.20.1070.10">
    <property type="entry name" value="Rhodopsin 7-helix transmembrane proteins"/>
    <property type="match status" value="2"/>
</dbReference>
<dbReference type="InterPro" id="IPR017452">
    <property type="entry name" value="GPCR_Rhodpsn_7TM"/>
</dbReference>
<dbReference type="PRINTS" id="PR00237">
    <property type="entry name" value="GPCRRHODOPSN"/>
</dbReference>
<dbReference type="InterPro" id="IPR000276">
    <property type="entry name" value="GPCR_Rhodpsn"/>
</dbReference>
<evidence type="ECO:0000256" key="4">
    <source>
        <dbReference type="ARBA" id="ARBA00023040"/>
    </source>
</evidence>
<protein>
    <submittedName>
        <fullName evidence="11">LOW QUALITY PROTEIN: hydroxycarboxylic acid receptor 2-like</fullName>
    </submittedName>
</protein>
<dbReference type="GO" id="GO:0004930">
    <property type="term" value="F:G protein-coupled receptor activity"/>
    <property type="evidence" value="ECO:0007669"/>
    <property type="project" value="UniProtKB-KW"/>
</dbReference>
<sequence length="210" mass="24358">MMNISNCCTFQASLLYTIVLPVLIMEFVFGIASNGFGLWMFSFHMKTWKPNSSYLLNLVGFLTLVAMDRYLIFHPFWKVNRVSGRDAIIISCLLWIVSFSMSHLLVEPHAFQFHNSTQCESFNICPASFSLALWHDAYINGKIQKAVRFVVTVAIVFTICYFPSNMVRISLWIMKLQYKEGCNQFKYASTAFYSTVCFTYFYSMLNPIIY</sequence>
<dbReference type="InterPro" id="IPR051893">
    <property type="entry name" value="HCARs"/>
</dbReference>
<feature type="transmembrane region" description="Helical" evidence="8">
    <location>
        <begin position="146"/>
        <end position="164"/>
    </location>
</feature>
<gene>
    <name evidence="11" type="primary">LOC115479977</name>
</gene>
<keyword evidence="4" id="KW-0297">G-protein coupled receptor</keyword>
<evidence type="ECO:0000256" key="6">
    <source>
        <dbReference type="ARBA" id="ARBA00023170"/>
    </source>
</evidence>
<feature type="transmembrane region" description="Helical" evidence="8">
    <location>
        <begin position="185"/>
        <end position="205"/>
    </location>
</feature>
<evidence type="ECO:0000256" key="8">
    <source>
        <dbReference type="SAM" id="Phobius"/>
    </source>
</evidence>
<dbReference type="OrthoDB" id="10055255at2759"/>
<dbReference type="AlphaFoldDB" id="A0A6P7Z4E9"/>
<evidence type="ECO:0000256" key="2">
    <source>
        <dbReference type="ARBA" id="ARBA00022692"/>
    </source>
</evidence>
<feature type="transmembrane region" description="Helical" evidence="8">
    <location>
        <begin position="12"/>
        <end position="32"/>
    </location>
</feature>
<dbReference type="PANTHER" id="PTHR46048:SF7">
    <property type="entry name" value="12-(S)-HYDROXY-5,8,10,14-EICOSATETRAENOIC ACID RECEPTOR"/>
    <property type="match status" value="1"/>
</dbReference>
<proteinExistence type="predicted"/>
<accession>A0A6P7Z4E9</accession>
<keyword evidence="3 8" id="KW-1133">Transmembrane helix</keyword>
<dbReference type="PANTHER" id="PTHR46048">
    <property type="entry name" value="HYDROXYCARBOXYLIC ACID RECEPTOR 2"/>
    <property type="match status" value="1"/>
</dbReference>
<evidence type="ECO:0000259" key="9">
    <source>
        <dbReference type="PROSITE" id="PS50262"/>
    </source>
</evidence>
<evidence type="ECO:0000313" key="11">
    <source>
        <dbReference type="RefSeq" id="XP_030074197.1"/>
    </source>
</evidence>
<feature type="transmembrane region" description="Helical" evidence="8">
    <location>
        <begin position="52"/>
        <end position="72"/>
    </location>
</feature>
<evidence type="ECO:0000256" key="7">
    <source>
        <dbReference type="ARBA" id="ARBA00023224"/>
    </source>
</evidence>
<evidence type="ECO:0000256" key="3">
    <source>
        <dbReference type="ARBA" id="ARBA00022989"/>
    </source>
</evidence>
<keyword evidence="2 8" id="KW-0812">Transmembrane</keyword>
<dbReference type="PROSITE" id="PS50262">
    <property type="entry name" value="G_PROTEIN_RECEP_F1_2"/>
    <property type="match status" value="1"/>
</dbReference>
<dbReference type="SUPFAM" id="SSF81321">
    <property type="entry name" value="Family A G protein-coupled receptor-like"/>
    <property type="match status" value="1"/>
</dbReference>
<comment type="subcellular location">
    <subcellularLocation>
        <location evidence="1">Membrane</location>
        <topology evidence="1">Multi-pass membrane protein</topology>
    </subcellularLocation>
</comment>